<comment type="similarity">
    <text evidence="2">Belongs to the monovalent cation:proton antiporter 2 (CPA2) transporter (TC 2.A.37) family.</text>
</comment>
<dbReference type="PANTHER" id="PTHR42751">
    <property type="entry name" value="SODIUM/HYDROGEN EXCHANGER FAMILY/TRKA DOMAIN PROTEIN"/>
    <property type="match status" value="1"/>
</dbReference>
<dbReference type="InterPro" id="IPR036291">
    <property type="entry name" value="NAD(P)-bd_dom_sf"/>
</dbReference>
<evidence type="ECO:0000256" key="1">
    <source>
        <dbReference type="ARBA" id="ARBA00004141"/>
    </source>
</evidence>
<dbReference type="InterPro" id="IPR038770">
    <property type="entry name" value="Na+/solute_symporter_sf"/>
</dbReference>
<dbReference type="SUPFAM" id="SSF51735">
    <property type="entry name" value="NAD(P)-binding Rossmann-fold domains"/>
    <property type="match status" value="1"/>
</dbReference>
<dbReference type="Proteomes" id="UP000471082">
    <property type="component" value="Unassembled WGS sequence"/>
</dbReference>
<name>A0A7X5SBC7_XANPE</name>
<evidence type="ECO:0000256" key="2">
    <source>
        <dbReference type="ARBA" id="ARBA00005551"/>
    </source>
</evidence>
<dbReference type="Gene3D" id="3.40.50.720">
    <property type="entry name" value="NAD(P)-binding Rossmann-like Domain"/>
    <property type="match status" value="1"/>
</dbReference>
<evidence type="ECO:0000256" key="7">
    <source>
        <dbReference type="ARBA" id="ARBA00023065"/>
    </source>
</evidence>
<dbReference type="GO" id="GO:0016020">
    <property type="term" value="C:membrane"/>
    <property type="evidence" value="ECO:0007669"/>
    <property type="project" value="UniProtKB-SubCell"/>
</dbReference>
<keyword evidence="6 9" id="KW-1133">Transmembrane helix</keyword>
<keyword evidence="5 9" id="KW-0812">Transmembrane</keyword>
<feature type="transmembrane region" description="Helical" evidence="9">
    <location>
        <begin position="63"/>
        <end position="82"/>
    </location>
</feature>
<organism evidence="11 12">
    <name type="scientific">Xanthomonas perforans</name>
    <dbReference type="NCBI Taxonomy" id="442694"/>
    <lineage>
        <taxon>Bacteria</taxon>
        <taxon>Pseudomonadati</taxon>
        <taxon>Pseudomonadota</taxon>
        <taxon>Gammaproteobacteria</taxon>
        <taxon>Lysobacterales</taxon>
        <taxon>Lysobacteraceae</taxon>
        <taxon>Xanthomonas</taxon>
    </lineage>
</organism>
<protein>
    <submittedName>
        <fullName evidence="11">Cation:proton antiport protein</fullName>
    </submittedName>
</protein>
<keyword evidence="3" id="KW-0813">Transport</keyword>
<proteinExistence type="inferred from homology"/>
<reference evidence="11 12" key="1">
    <citation type="submission" date="2019-11" db="EMBL/GenBank/DDBJ databases">
        <title>Genome-resolved metagenomics to study the prevalence of co-infection and intraspecific heterogeneity among plant pathogen metapopulations.</title>
        <authorList>
            <person name="Newberry E."/>
            <person name="Bhandari R."/>
            <person name="Kemble J."/>
            <person name="Sikora E."/>
            <person name="Potnis N."/>
        </authorList>
    </citation>
    <scope>NUCLEOTIDE SEQUENCE [LARGE SCALE GENOMIC DNA]</scope>
    <source>
        <strain evidence="11">Xp_Tom_Tuscaloosa_18b</strain>
    </source>
</reference>
<keyword evidence="7" id="KW-0406">Ion transport</keyword>
<feature type="non-terminal residue" evidence="11">
    <location>
        <position position="1"/>
    </location>
</feature>
<dbReference type="EMBL" id="JAAGYU010001246">
    <property type="protein sequence ID" value="NEL80103.1"/>
    <property type="molecule type" value="Genomic_DNA"/>
</dbReference>
<evidence type="ECO:0000313" key="12">
    <source>
        <dbReference type="Proteomes" id="UP000471082"/>
    </source>
</evidence>
<feature type="domain" description="Cation/H+ exchanger transmembrane" evidence="10">
    <location>
        <begin position="1"/>
        <end position="82"/>
    </location>
</feature>
<dbReference type="PANTHER" id="PTHR42751:SF1">
    <property type="entry name" value="CATION_PROTON ANTIPORTER YBAL-RELATED"/>
    <property type="match status" value="1"/>
</dbReference>
<accession>A0A7X5SBC7</accession>
<dbReference type="GO" id="GO:1902600">
    <property type="term" value="P:proton transmembrane transport"/>
    <property type="evidence" value="ECO:0007669"/>
    <property type="project" value="InterPro"/>
</dbReference>
<dbReference type="InterPro" id="IPR006153">
    <property type="entry name" value="Cation/H_exchanger_TM"/>
</dbReference>
<comment type="caution">
    <text evidence="11">The sequence shown here is derived from an EMBL/GenBank/DDBJ whole genome shotgun (WGS) entry which is preliminary data.</text>
</comment>
<evidence type="ECO:0000256" key="8">
    <source>
        <dbReference type="ARBA" id="ARBA00023136"/>
    </source>
</evidence>
<dbReference type="Pfam" id="PF00999">
    <property type="entry name" value="Na_H_Exchanger"/>
    <property type="match status" value="1"/>
</dbReference>
<keyword evidence="4" id="KW-0050">Antiport</keyword>
<comment type="subcellular location">
    <subcellularLocation>
        <location evidence="1">Membrane</location>
        <topology evidence="1">Multi-pass membrane protein</topology>
    </subcellularLocation>
</comment>
<dbReference type="Gene3D" id="1.20.1530.20">
    <property type="match status" value="1"/>
</dbReference>
<evidence type="ECO:0000256" key="5">
    <source>
        <dbReference type="ARBA" id="ARBA00022692"/>
    </source>
</evidence>
<dbReference type="AlphaFoldDB" id="A0A7X5SBC7"/>
<sequence>LATFLTVTLGKSLAAFVIVRAFGHPTGTALTISTSLAQIGEFSFILAGLGVQLAILPETGRDLILAGALLSIIANPFLFSWLDRWQARQAQDAPAAVEPELPPGPPLPLDGHAIVIGYGRVGSALAQLLRSRGVPVLVI</sequence>
<dbReference type="GO" id="GO:0015297">
    <property type="term" value="F:antiporter activity"/>
    <property type="evidence" value="ECO:0007669"/>
    <property type="project" value="UniProtKB-KW"/>
</dbReference>
<evidence type="ECO:0000256" key="4">
    <source>
        <dbReference type="ARBA" id="ARBA00022449"/>
    </source>
</evidence>
<evidence type="ECO:0000256" key="9">
    <source>
        <dbReference type="SAM" id="Phobius"/>
    </source>
</evidence>
<keyword evidence="8 9" id="KW-0472">Membrane</keyword>
<evidence type="ECO:0000256" key="3">
    <source>
        <dbReference type="ARBA" id="ARBA00022448"/>
    </source>
</evidence>
<evidence type="ECO:0000259" key="10">
    <source>
        <dbReference type="Pfam" id="PF00999"/>
    </source>
</evidence>
<evidence type="ECO:0000256" key="6">
    <source>
        <dbReference type="ARBA" id="ARBA00022989"/>
    </source>
</evidence>
<gene>
    <name evidence="11" type="ORF">G3W61_28130</name>
</gene>
<evidence type="ECO:0000313" key="11">
    <source>
        <dbReference type="EMBL" id="NEL80103.1"/>
    </source>
</evidence>
<feature type="non-terminal residue" evidence="11">
    <location>
        <position position="139"/>
    </location>
</feature>